<proteinExistence type="predicted"/>
<sequence length="763" mass="85420">MIKALRPQVGFATNNVKETVLSKLRAEQSSNEYITTLCKQKLFNEAIKAFEFLQKKTGFCLTLSTYAYLISACSYLRSLEHGRKIHDHMLKSKSHPDLTLQNHILNMYGKCGSLKDAQKVFDAMPERNVVSWTSVIAGYSQNGQGGNALEFYFQMLQSGVMPDQFTFGSIIKACSSLGDIGLGRQLHAHVLKSEFGAHIIAQNALISMYTKSNVIIDALDVFSRMATRDLISWGSMIAGFSQLGYELEALCYFKEMLHQGVYLPNEFIFGSVFSACSSLLQPEYGRQLHGMSIKFGLGRDVFAGCSLCDMYAKCGLLSCARVVFYQIGRPDLVAWNAIIAGFAYGGDAKEAIAFFSQMRHQGLIPDEITVRSLLCACTSPSELYQGMQVHGYINKMGLDLDVPVCNTLLTMYAKCSELRDAIFFFEEMRCNADLVSWNAILTACMHHDQAEEVFGLLKLMCISQHRPDYITLTNVLGASAETVSIEIGNQVHCYALKTGLNCDISVTNGLIDLYAKCGSLKTARKIFDSVINPDVVSWSSLILGYAQFGYGEEALKLFKTMRRLDVKPNHVTFVGVLTACSHVGLVEEGWQLYGTMEKEFGIVPTREHCSCMVDLLARAGCLNEAEAFIHQMAFDPDIVVWKTLLAACKSVHQALARRTNLKVWKKQHEVITLVKGKFVYVKQIDREEEACCCSLSNIKFQWHYLKDVRFKALKDLKMRGFLSGIPPRGIPDSCERSRLKSQKLIIHGSDGEGRMNRKWKWGL</sequence>
<evidence type="ECO:0000256" key="3">
    <source>
        <dbReference type="ARBA" id="ARBA00022946"/>
    </source>
</evidence>
<dbReference type="PANTHER" id="PTHR24015">
    <property type="entry name" value="OS07G0578800 PROTEIN-RELATED"/>
    <property type="match status" value="1"/>
</dbReference>
<keyword evidence="4" id="KW-0496">Mitochondrion</keyword>
<comment type="subcellular location">
    <subcellularLocation>
        <location evidence="1">Mitochondrion</location>
    </subcellularLocation>
</comment>
<dbReference type="GO" id="GO:0009451">
    <property type="term" value="P:RNA modification"/>
    <property type="evidence" value="ECO:0007669"/>
    <property type="project" value="InterPro"/>
</dbReference>
<dbReference type="PROSITE" id="PS51375">
    <property type="entry name" value="PPR"/>
    <property type="match status" value="5"/>
</dbReference>
<organism evidence="6">
    <name type="scientific">Vitis vinifera</name>
    <name type="common">Grape</name>
    <dbReference type="NCBI Taxonomy" id="29760"/>
    <lineage>
        <taxon>Eukaryota</taxon>
        <taxon>Viridiplantae</taxon>
        <taxon>Streptophyta</taxon>
        <taxon>Embryophyta</taxon>
        <taxon>Tracheophyta</taxon>
        <taxon>Spermatophyta</taxon>
        <taxon>Magnoliopsida</taxon>
        <taxon>eudicotyledons</taxon>
        <taxon>Gunneridae</taxon>
        <taxon>Pentapetalae</taxon>
        <taxon>rosids</taxon>
        <taxon>Vitales</taxon>
        <taxon>Vitaceae</taxon>
        <taxon>Viteae</taxon>
        <taxon>Vitis</taxon>
    </lineage>
</organism>
<feature type="repeat" description="PPR" evidence="5">
    <location>
        <begin position="331"/>
        <end position="365"/>
    </location>
</feature>
<evidence type="ECO:0000256" key="5">
    <source>
        <dbReference type="PROSITE-ProRule" id="PRU00708"/>
    </source>
</evidence>
<dbReference type="InterPro" id="IPR002885">
    <property type="entry name" value="PPR_rpt"/>
</dbReference>
<dbReference type="AlphaFoldDB" id="A5BS92"/>
<dbReference type="ExpressionAtlas" id="A5BS92">
    <property type="expression patterns" value="baseline"/>
</dbReference>
<keyword evidence="3" id="KW-0809">Transit peptide</keyword>
<evidence type="ECO:0000256" key="2">
    <source>
        <dbReference type="ARBA" id="ARBA00022737"/>
    </source>
</evidence>
<dbReference type="Gene3D" id="1.25.40.10">
    <property type="entry name" value="Tetratricopeptide repeat domain"/>
    <property type="match status" value="4"/>
</dbReference>
<protein>
    <recommendedName>
        <fullName evidence="7">Pentatricopeptide repeat-containing protein</fullName>
    </recommendedName>
</protein>
<feature type="repeat" description="PPR" evidence="5">
    <location>
        <begin position="534"/>
        <end position="568"/>
    </location>
</feature>
<feature type="repeat" description="PPR" evidence="5">
    <location>
        <begin position="433"/>
        <end position="467"/>
    </location>
</feature>
<evidence type="ECO:0000256" key="1">
    <source>
        <dbReference type="ARBA" id="ARBA00004173"/>
    </source>
</evidence>
<dbReference type="Pfam" id="PF13812">
    <property type="entry name" value="PPR_3"/>
    <property type="match status" value="2"/>
</dbReference>
<dbReference type="InterPro" id="IPR011990">
    <property type="entry name" value="TPR-like_helical_dom_sf"/>
</dbReference>
<evidence type="ECO:0008006" key="7">
    <source>
        <dbReference type="Google" id="ProtNLM"/>
    </source>
</evidence>
<dbReference type="InterPro" id="IPR046960">
    <property type="entry name" value="PPR_At4g14850-like_plant"/>
</dbReference>
<dbReference type="PANTHER" id="PTHR24015:SF1672">
    <property type="entry name" value="OS06G0506100 PROTEIN"/>
    <property type="match status" value="1"/>
</dbReference>
<gene>
    <name evidence="6" type="ORF">VITISV_032420</name>
</gene>
<evidence type="ECO:0000313" key="6">
    <source>
        <dbReference type="EMBL" id="CAN61725.1"/>
    </source>
</evidence>
<dbReference type="EMBL" id="AM469133">
    <property type="protein sequence ID" value="CAN61725.1"/>
    <property type="molecule type" value="Genomic_DNA"/>
</dbReference>
<feature type="repeat" description="PPR" evidence="5">
    <location>
        <begin position="128"/>
        <end position="162"/>
    </location>
</feature>
<reference evidence="6" key="1">
    <citation type="journal article" date="2007" name="PLoS ONE">
        <title>The first genome sequence of an elite grapevine cultivar (Pinot noir Vitis vinifera L.): coping with a highly heterozygous genome.</title>
        <authorList>
            <person name="Velasco R."/>
            <person name="Zharkikh A."/>
            <person name="Troggio M."/>
            <person name="Cartwright D.A."/>
            <person name="Cestaro A."/>
            <person name="Pruss D."/>
            <person name="Pindo M."/>
            <person name="FitzGerald L.M."/>
            <person name="Vezzulli S."/>
            <person name="Reid J."/>
            <person name="Malacarne G."/>
            <person name="Iliev D."/>
            <person name="Coppola G."/>
            <person name="Wardell B."/>
            <person name="Micheletti D."/>
            <person name="Macalma T."/>
            <person name="Facci M."/>
            <person name="Mitchell J.T."/>
            <person name="Perazzolli M."/>
            <person name="Eldredge G."/>
            <person name="Gatto P."/>
            <person name="Oyzerski R."/>
            <person name="Moretto M."/>
            <person name="Gutin N."/>
            <person name="Stefanini M."/>
            <person name="Chen Y."/>
            <person name="Segala C."/>
            <person name="Davenport C."/>
            <person name="Dematte L."/>
            <person name="Mraz A."/>
            <person name="Battilana J."/>
            <person name="Stormo K."/>
            <person name="Costa F."/>
            <person name="Tao Q."/>
            <person name="Si-Ammour A."/>
            <person name="Harkins T."/>
            <person name="Lackey A."/>
            <person name="Perbost C."/>
            <person name="Taillon B."/>
            <person name="Stella A."/>
            <person name="Solovyev V."/>
            <person name="Fawcett J.A."/>
            <person name="Sterck L."/>
            <person name="Vandepoele K."/>
            <person name="Grando S.M."/>
            <person name="Toppo S."/>
            <person name="Moser C."/>
            <person name="Lanchbury J."/>
            <person name="Bogden R."/>
            <person name="Skolnick M."/>
            <person name="Sgaramella V."/>
            <person name="Bhatnagar S.K."/>
            <person name="Fontana P."/>
            <person name="Gutin A."/>
            <person name="Van de Peer Y."/>
            <person name="Salamini F."/>
            <person name="Viola R."/>
        </authorList>
    </citation>
    <scope>NUCLEOTIDE SEQUENCE</scope>
</reference>
<feature type="repeat" description="PPR" evidence="5">
    <location>
        <begin position="229"/>
        <end position="263"/>
    </location>
</feature>
<dbReference type="GO" id="GO:0005739">
    <property type="term" value="C:mitochondrion"/>
    <property type="evidence" value="ECO:0007669"/>
    <property type="project" value="UniProtKB-SubCell"/>
</dbReference>
<dbReference type="Pfam" id="PF01535">
    <property type="entry name" value="PPR"/>
    <property type="match status" value="4"/>
</dbReference>
<dbReference type="GO" id="GO:0003723">
    <property type="term" value="F:RNA binding"/>
    <property type="evidence" value="ECO:0007669"/>
    <property type="project" value="InterPro"/>
</dbReference>
<dbReference type="FunFam" id="1.25.40.10:FF:000501">
    <property type="entry name" value="Putative pentatricopeptide repeat-containing protein mitochondrial"/>
    <property type="match status" value="1"/>
</dbReference>
<name>A5BS92_VITVI</name>
<dbReference type="FunFam" id="1.25.40.10:FF:000694">
    <property type="entry name" value="Pentatricopeptide repeat-containing protein At3g50420"/>
    <property type="match status" value="1"/>
</dbReference>
<keyword evidence="2" id="KW-0677">Repeat</keyword>
<dbReference type="NCBIfam" id="TIGR00756">
    <property type="entry name" value="PPR"/>
    <property type="match status" value="5"/>
</dbReference>
<dbReference type="Pfam" id="PF13041">
    <property type="entry name" value="PPR_2"/>
    <property type="match status" value="3"/>
</dbReference>
<dbReference type="FunFam" id="1.25.40.10:FF:001103">
    <property type="entry name" value="Glycerol-3-phosphate dehydrogenase [NAD(+)]"/>
    <property type="match status" value="1"/>
</dbReference>
<dbReference type="GO" id="GO:0099402">
    <property type="term" value="P:plant organ development"/>
    <property type="evidence" value="ECO:0007669"/>
    <property type="project" value="UniProtKB-ARBA"/>
</dbReference>
<dbReference type="FunFam" id="1.25.40.10:FF:000158">
    <property type="entry name" value="pentatricopeptide repeat-containing protein At2g33680"/>
    <property type="match status" value="1"/>
</dbReference>
<dbReference type="FunFam" id="1.25.40.10:FF:000689">
    <property type="entry name" value="Tetratricopeptide repeat (TPR)-like superfamily protein"/>
    <property type="match status" value="1"/>
</dbReference>
<evidence type="ECO:0000256" key="4">
    <source>
        <dbReference type="ARBA" id="ARBA00023128"/>
    </source>
</evidence>
<accession>A5BS92</accession>